<sequence length="237" mass="27696">MSLLHKLPKVTSIDYYFDIVSIPAWILFERFSILKETHKEINFNFRPVHAGTLFTTIGVQVPYTTPNLKKNYFEEQRLFARLHGLNIRTDPETIDNLLDGISSSFHPQCALNMIASKCGFSAFQKISRQFWQRLWVENKALSSQKDLEEALNSSQICLDFNLNENSFSNDEWCNRLNENHREAVEAKFFGIPWTVLHFENDLNSENQAKEFFGIDSWPLICQYLKIPQKMFGDVLLF</sequence>
<dbReference type="AlphaFoldDB" id="A0A6V7UZS7"/>
<dbReference type="Gene3D" id="3.40.30.10">
    <property type="entry name" value="Glutaredoxin"/>
    <property type="match status" value="1"/>
</dbReference>
<dbReference type="GO" id="GO:0006749">
    <property type="term" value="P:glutathione metabolic process"/>
    <property type="evidence" value="ECO:0007669"/>
    <property type="project" value="TreeGrafter"/>
</dbReference>
<dbReference type="GO" id="GO:0004364">
    <property type="term" value="F:glutathione transferase activity"/>
    <property type="evidence" value="ECO:0007669"/>
    <property type="project" value="TreeGrafter"/>
</dbReference>
<feature type="domain" description="DSBA-like thioredoxin" evidence="1">
    <location>
        <begin position="13"/>
        <end position="224"/>
    </location>
</feature>
<evidence type="ECO:0000313" key="2">
    <source>
        <dbReference type="EMBL" id="CAD2167615.1"/>
    </source>
</evidence>
<evidence type="ECO:0000313" key="3">
    <source>
        <dbReference type="Proteomes" id="UP000580250"/>
    </source>
</evidence>
<evidence type="ECO:0000259" key="1">
    <source>
        <dbReference type="Pfam" id="PF01323"/>
    </source>
</evidence>
<dbReference type="PANTHER" id="PTHR42943">
    <property type="entry name" value="GLUTATHIONE S-TRANSFERASE KAPPA"/>
    <property type="match status" value="1"/>
</dbReference>
<protein>
    <recommendedName>
        <fullName evidence="1">DSBA-like thioredoxin domain-containing protein</fullName>
    </recommendedName>
</protein>
<organism evidence="2 3">
    <name type="scientific">Meloidogyne enterolobii</name>
    <name type="common">Root-knot nematode worm</name>
    <name type="synonym">Meloidogyne mayaguensis</name>
    <dbReference type="NCBI Taxonomy" id="390850"/>
    <lineage>
        <taxon>Eukaryota</taxon>
        <taxon>Metazoa</taxon>
        <taxon>Ecdysozoa</taxon>
        <taxon>Nematoda</taxon>
        <taxon>Chromadorea</taxon>
        <taxon>Rhabditida</taxon>
        <taxon>Tylenchina</taxon>
        <taxon>Tylenchomorpha</taxon>
        <taxon>Tylenchoidea</taxon>
        <taxon>Meloidogynidae</taxon>
        <taxon>Meloidogyninae</taxon>
        <taxon>Meloidogyne</taxon>
    </lineage>
</organism>
<comment type="caution">
    <text evidence="2">The sequence shown here is derived from an EMBL/GenBank/DDBJ whole genome shotgun (WGS) entry which is preliminary data.</text>
</comment>
<accession>A0A6V7UZS7</accession>
<dbReference type="OrthoDB" id="4664297at2759"/>
<dbReference type="Proteomes" id="UP000580250">
    <property type="component" value="Unassembled WGS sequence"/>
</dbReference>
<dbReference type="GO" id="GO:0005739">
    <property type="term" value="C:mitochondrion"/>
    <property type="evidence" value="ECO:0007669"/>
    <property type="project" value="TreeGrafter"/>
</dbReference>
<dbReference type="GO" id="GO:0004602">
    <property type="term" value="F:glutathione peroxidase activity"/>
    <property type="evidence" value="ECO:0007669"/>
    <property type="project" value="TreeGrafter"/>
</dbReference>
<dbReference type="Pfam" id="PF01323">
    <property type="entry name" value="DSBA"/>
    <property type="match status" value="1"/>
</dbReference>
<dbReference type="InterPro" id="IPR001853">
    <property type="entry name" value="DSBA-like_thioredoxin_dom"/>
</dbReference>
<dbReference type="EMBL" id="CAJEWN010000130">
    <property type="protein sequence ID" value="CAD2167615.1"/>
    <property type="molecule type" value="Genomic_DNA"/>
</dbReference>
<name>A0A6V7UZS7_MELEN</name>
<dbReference type="GO" id="GO:0005777">
    <property type="term" value="C:peroxisome"/>
    <property type="evidence" value="ECO:0007669"/>
    <property type="project" value="TreeGrafter"/>
</dbReference>
<proteinExistence type="predicted"/>
<gene>
    <name evidence="2" type="ORF">MENT_LOCUS18916</name>
</gene>
<dbReference type="SUPFAM" id="SSF52833">
    <property type="entry name" value="Thioredoxin-like"/>
    <property type="match status" value="1"/>
</dbReference>
<dbReference type="PANTHER" id="PTHR42943:SF2">
    <property type="entry name" value="GLUTATHIONE S-TRANSFERASE KAPPA 1"/>
    <property type="match status" value="1"/>
</dbReference>
<dbReference type="InterPro" id="IPR036249">
    <property type="entry name" value="Thioredoxin-like_sf"/>
</dbReference>
<reference evidence="2 3" key="1">
    <citation type="submission" date="2020-08" db="EMBL/GenBank/DDBJ databases">
        <authorList>
            <person name="Koutsovoulos G."/>
            <person name="Danchin GJ E."/>
        </authorList>
    </citation>
    <scope>NUCLEOTIDE SEQUENCE [LARGE SCALE GENOMIC DNA]</scope>
</reference>
<dbReference type="InterPro" id="IPR051924">
    <property type="entry name" value="GST_Kappa/NadH"/>
</dbReference>